<dbReference type="OrthoDB" id="497927at2759"/>
<dbReference type="PANTHER" id="PTHR47098">
    <property type="entry name" value="PROTEIN MAK32"/>
    <property type="match status" value="1"/>
</dbReference>
<dbReference type="Pfam" id="PF00294">
    <property type="entry name" value="PfkB"/>
    <property type="match status" value="1"/>
</dbReference>
<sequence>MGSSTRKISCVSLGMVIIDEIHMPGRSPLIDVLGGSASFVTLGQRLFASVPQEVGCLIIAGNDFPSAIKERLERWGITLEAKVREGRNSTRGKLVYTDNTFGPKTFEYNSEPLRAAPTDLVGTPLLRAKAFHLFGTPAEILDQVPQLLRFRERVGIDDHPLIVWEPLPGACTKTNRHLFLAACKLVDVFSPNHIEAAAIFDDTPSGTFDSEKTESFAQTIVDSSIGLDYNGVVIIRAGEHGALAMSRNTRPTWLPAYYDEGSAKVIDPTGAGNTFLGGYIVGWQKSGNICEAMKYGHVAASFALEQIGLPDLVKDERGGQELWNGVSVMDRLREYKERLSLAEVKSERLI</sequence>
<keyword evidence="2" id="KW-0418">Kinase</keyword>
<dbReference type="Proteomes" id="UP000800035">
    <property type="component" value="Unassembled WGS sequence"/>
</dbReference>
<reference evidence="2" key="1">
    <citation type="journal article" date="2020" name="Stud. Mycol.">
        <title>101 Dothideomycetes genomes: a test case for predicting lifestyles and emergence of pathogens.</title>
        <authorList>
            <person name="Haridas S."/>
            <person name="Albert R."/>
            <person name="Binder M."/>
            <person name="Bloem J."/>
            <person name="Labutti K."/>
            <person name="Salamov A."/>
            <person name="Andreopoulos B."/>
            <person name="Baker S."/>
            <person name="Barry K."/>
            <person name="Bills G."/>
            <person name="Bluhm B."/>
            <person name="Cannon C."/>
            <person name="Castanera R."/>
            <person name="Culley D."/>
            <person name="Daum C."/>
            <person name="Ezra D."/>
            <person name="Gonzalez J."/>
            <person name="Henrissat B."/>
            <person name="Kuo A."/>
            <person name="Liang C."/>
            <person name="Lipzen A."/>
            <person name="Lutzoni F."/>
            <person name="Magnuson J."/>
            <person name="Mondo S."/>
            <person name="Nolan M."/>
            <person name="Ohm R."/>
            <person name="Pangilinan J."/>
            <person name="Park H.-J."/>
            <person name="Ramirez L."/>
            <person name="Alfaro M."/>
            <person name="Sun H."/>
            <person name="Tritt A."/>
            <person name="Yoshinaga Y."/>
            <person name="Zwiers L.-H."/>
            <person name="Turgeon B."/>
            <person name="Goodwin S."/>
            <person name="Spatafora J."/>
            <person name="Crous P."/>
            <person name="Grigoriev I."/>
        </authorList>
    </citation>
    <scope>NUCLEOTIDE SEQUENCE</scope>
    <source>
        <strain evidence="2">CBS 675.92</strain>
    </source>
</reference>
<dbReference type="InterPro" id="IPR011611">
    <property type="entry name" value="PfkB_dom"/>
</dbReference>
<dbReference type="Gene3D" id="3.40.1190.20">
    <property type="match status" value="1"/>
</dbReference>
<dbReference type="SUPFAM" id="SSF53613">
    <property type="entry name" value="Ribokinase-like"/>
    <property type="match status" value="1"/>
</dbReference>
<gene>
    <name evidence="2" type="ORF">CC80DRAFT_92906</name>
</gene>
<keyword evidence="3" id="KW-1185">Reference proteome</keyword>
<evidence type="ECO:0000313" key="3">
    <source>
        <dbReference type="Proteomes" id="UP000800035"/>
    </source>
</evidence>
<protein>
    <submittedName>
        <fullName evidence="2">Ribokinase-like protein</fullName>
    </submittedName>
</protein>
<name>A0A6A5TRS6_9PLEO</name>
<organism evidence="2 3">
    <name type="scientific">Byssothecium circinans</name>
    <dbReference type="NCBI Taxonomy" id="147558"/>
    <lineage>
        <taxon>Eukaryota</taxon>
        <taxon>Fungi</taxon>
        <taxon>Dikarya</taxon>
        <taxon>Ascomycota</taxon>
        <taxon>Pezizomycotina</taxon>
        <taxon>Dothideomycetes</taxon>
        <taxon>Pleosporomycetidae</taxon>
        <taxon>Pleosporales</taxon>
        <taxon>Massarineae</taxon>
        <taxon>Massarinaceae</taxon>
        <taxon>Byssothecium</taxon>
    </lineage>
</organism>
<evidence type="ECO:0000313" key="2">
    <source>
        <dbReference type="EMBL" id="KAF1955365.1"/>
    </source>
</evidence>
<proteinExistence type="predicted"/>
<dbReference type="GO" id="GO:0016301">
    <property type="term" value="F:kinase activity"/>
    <property type="evidence" value="ECO:0007669"/>
    <property type="project" value="UniProtKB-KW"/>
</dbReference>
<dbReference type="AlphaFoldDB" id="A0A6A5TRS6"/>
<feature type="domain" description="Carbohydrate kinase PfkB" evidence="1">
    <location>
        <begin position="52"/>
        <end position="308"/>
    </location>
</feature>
<keyword evidence="2" id="KW-0808">Transferase</keyword>
<dbReference type="InterPro" id="IPR029056">
    <property type="entry name" value="Ribokinase-like"/>
</dbReference>
<dbReference type="PANTHER" id="PTHR47098:SF1">
    <property type="entry name" value="PFKB FAMILY CARBOHYDRATE KINASE SUPERFAMILY (AFU_ORTHOLOGUE AFUA_4G09500)"/>
    <property type="match status" value="1"/>
</dbReference>
<dbReference type="EMBL" id="ML976995">
    <property type="protein sequence ID" value="KAF1955365.1"/>
    <property type="molecule type" value="Genomic_DNA"/>
</dbReference>
<accession>A0A6A5TRS6</accession>
<evidence type="ECO:0000259" key="1">
    <source>
        <dbReference type="Pfam" id="PF00294"/>
    </source>
</evidence>